<dbReference type="WBParaSite" id="scaffold514_cov188.g1220">
    <property type="protein sequence ID" value="scaffold514_cov188.g1220"/>
    <property type="gene ID" value="scaffold514_cov188.g1220"/>
</dbReference>
<accession>A0A915MS96</accession>
<dbReference type="AlphaFoldDB" id="A0A915MS96"/>
<protein>
    <submittedName>
        <fullName evidence="3">Uncharacterized protein</fullName>
    </submittedName>
</protein>
<evidence type="ECO:0000313" key="3">
    <source>
        <dbReference type="WBParaSite" id="scaffold514_cov188.g1220"/>
    </source>
</evidence>
<name>A0A915MS96_MELJA</name>
<feature type="region of interest" description="Disordered" evidence="1">
    <location>
        <begin position="42"/>
        <end position="142"/>
    </location>
</feature>
<keyword evidence="2" id="KW-1185">Reference proteome</keyword>
<feature type="compositionally biased region" description="Basic and acidic residues" evidence="1">
    <location>
        <begin position="42"/>
        <end position="51"/>
    </location>
</feature>
<dbReference type="Proteomes" id="UP000887561">
    <property type="component" value="Unplaced"/>
</dbReference>
<sequence>MTFCVDINPEVIKHAKKAQNLGPRQMPLPPYCSVGISTISDRPKVDRKEDTATANSLMAATETSKIEAAEHSKMGGKSEEATAKMEEKSKVGEKSKMEEDKAKTEATAKVEEKSKMATTANSMMETNSKMEEEDKSKSSQQE</sequence>
<evidence type="ECO:0000256" key="1">
    <source>
        <dbReference type="SAM" id="MobiDB-lite"/>
    </source>
</evidence>
<feature type="compositionally biased region" description="Basic and acidic residues" evidence="1">
    <location>
        <begin position="128"/>
        <end position="142"/>
    </location>
</feature>
<feature type="compositionally biased region" description="Basic and acidic residues" evidence="1">
    <location>
        <begin position="64"/>
        <end position="115"/>
    </location>
</feature>
<organism evidence="2 3">
    <name type="scientific">Meloidogyne javanica</name>
    <name type="common">Root-knot nematode worm</name>
    <dbReference type="NCBI Taxonomy" id="6303"/>
    <lineage>
        <taxon>Eukaryota</taxon>
        <taxon>Metazoa</taxon>
        <taxon>Ecdysozoa</taxon>
        <taxon>Nematoda</taxon>
        <taxon>Chromadorea</taxon>
        <taxon>Rhabditida</taxon>
        <taxon>Tylenchina</taxon>
        <taxon>Tylenchomorpha</taxon>
        <taxon>Tylenchoidea</taxon>
        <taxon>Meloidogynidae</taxon>
        <taxon>Meloidogyninae</taxon>
        <taxon>Meloidogyne</taxon>
        <taxon>Meloidogyne incognita group</taxon>
    </lineage>
</organism>
<reference evidence="3" key="1">
    <citation type="submission" date="2022-11" db="UniProtKB">
        <authorList>
            <consortium name="WormBaseParasite"/>
        </authorList>
    </citation>
    <scope>IDENTIFICATION</scope>
</reference>
<feature type="compositionally biased region" description="Polar residues" evidence="1">
    <location>
        <begin position="116"/>
        <end position="127"/>
    </location>
</feature>
<feature type="compositionally biased region" description="Polar residues" evidence="1">
    <location>
        <begin position="52"/>
        <end position="63"/>
    </location>
</feature>
<evidence type="ECO:0000313" key="2">
    <source>
        <dbReference type="Proteomes" id="UP000887561"/>
    </source>
</evidence>
<proteinExistence type="predicted"/>